<organism evidence="5 6">
    <name type="scientific">Franzmannia qiaohouensis</name>
    <dbReference type="NCBI Taxonomy" id="1329370"/>
    <lineage>
        <taxon>Bacteria</taxon>
        <taxon>Pseudomonadati</taxon>
        <taxon>Pseudomonadota</taxon>
        <taxon>Gammaproteobacteria</taxon>
        <taxon>Oceanospirillales</taxon>
        <taxon>Halomonadaceae</taxon>
        <taxon>Franzmannia</taxon>
    </lineage>
</organism>
<name>A0ABU1HKK1_9GAMM</name>
<comment type="caution">
    <text evidence="5">The sequence shown here is derived from an EMBL/GenBank/DDBJ whole genome shotgun (WGS) entry which is preliminary data.</text>
</comment>
<evidence type="ECO:0000256" key="2">
    <source>
        <dbReference type="ARBA" id="ARBA00016549"/>
    </source>
</evidence>
<dbReference type="PANTHER" id="PTHR33254:SF4">
    <property type="entry name" value="4-HYDROXY-4-METHYL-2-OXOGLUTARATE ALDOLASE 3-RELATED"/>
    <property type="match status" value="1"/>
</dbReference>
<gene>
    <name evidence="5" type="ORF">QC821_17730</name>
</gene>
<protein>
    <recommendedName>
        <fullName evidence="2">Putative 4-hydroxy-4-methyl-2-oxoglutarate aldolase</fullName>
    </recommendedName>
    <alternativeName>
        <fullName evidence="3">Regulator of ribonuclease activity homolog</fullName>
    </alternativeName>
    <alternativeName>
        <fullName evidence="4">RraA-like protein</fullName>
    </alternativeName>
</protein>
<evidence type="ECO:0000256" key="3">
    <source>
        <dbReference type="ARBA" id="ARBA00029596"/>
    </source>
</evidence>
<dbReference type="CDD" id="cd16841">
    <property type="entry name" value="RraA_family"/>
    <property type="match status" value="1"/>
</dbReference>
<proteinExistence type="predicted"/>
<dbReference type="PANTHER" id="PTHR33254">
    <property type="entry name" value="4-HYDROXY-4-METHYL-2-OXOGLUTARATE ALDOLASE 3-RELATED"/>
    <property type="match status" value="1"/>
</dbReference>
<dbReference type="SUPFAM" id="SSF89562">
    <property type="entry name" value="RraA-like"/>
    <property type="match status" value="1"/>
</dbReference>
<dbReference type="InterPro" id="IPR036704">
    <property type="entry name" value="RraA/RraA-like_sf"/>
</dbReference>
<dbReference type="InterPro" id="IPR005493">
    <property type="entry name" value="RraA/RraA-like"/>
</dbReference>
<evidence type="ECO:0000313" key="5">
    <source>
        <dbReference type="EMBL" id="MDR5907125.1"/>
    </source>
</evidence>
<keyword evidence="6" id="KW-1185">Reference proteome</keyword>
<sequence length="234" mass="24878">MNRLTLFNAAVRPDQALIERFERLNTPSISDNLERNHGCVGVHAVGACLTALGMTTIAGPALTIRTRPGDNLVVHKAMDIAQPGDILVIDAHGEVTNAILGEIMCRYARSRGIAGIIVDGAVRDCEAIGSGILPVFAKGVSHLGPYKSGPGEIHGTVNIGGMTVNDGDIVVGDADGVVVVPAWRAEEAVHAAEAVVEMERQQVSDINNGTLDRTWIDEALEVKTVDEIQRYRTA</sequence>
<evidence type="ECO:0000256" key="4">
    <source>
        <dbReference type="ARBA" id="ARBA00030169"/>
    </source>
</evidence>
<accession>A0ABU1HKK1</accession>
<reference evidence="5 6" key="1">
    <citation type="submission" date="2023-04" db="EMBL/GenBank/DDBJ databases">
        <title>A long-awaited taxogenomic arrangement of the family Halomonadaceae.</title>
        <authorList>
            <person name="De La Haba R."/>
            <person name="Chuvochina M."/>
            <person name="Wittouck S."/>
            <person name="Arahal D.R."/>
            <person name="Sanchez-Porro C."/>
            <person name="Hugenholtz P."/>
            <person name="Ventosa A."/>
        </authorList>
    </citation>
    <scope>NUCLEOTIDE SEQUENCE [LARGE SCALE GENOMIC DNA]</scope>
    <source>
        <strain evidence="5 6">DSM 26770</strain>
    </source>
</reference>
<dbReference type="EMBL" id="JARWAM010000014">
    <property type="protein sequence ID" value="MDR5907125.1"/>
    <property type="molecule type" value="Genomic_DNA"/>
</dbReference>
<dbReference type="Proteomes" id="UP001251374">
    <property type="component" value="Unassembled WGS sequence"/>
</dbReference>
<dbReference type="NCBIfam" id="NF004850">
    <property type="entry name" value="PRK06201.1"/>
    <property type="match status" value="1"/>
</dbReference>
<dbReference type="Pfam" id="PF03737">
    <property type="entry name" value="RraA-like"/>
    <property type="match status" value="1"/>
</dbReference>
<comment type="cofactor">
    <cofactor evidence="1">
        <name>a divalent metal cation</name>
        <dbReference type="ChEBI" id="CHEBI:60240"/>
    </cofactor>
</comment>
<evidence type="ECO:0000256" key="1">
    <source>
        <dbReference type="ARBA" id="ARBA00001968"/>
    </source>
</evidence>
<evidence type="ECO:0000313" key="6">
    <source>
        <dbReference type="Proteomes" id="UP001251374"/>
    </source>
</evidence>
<dbReference type="RefSeq" id="WP_309724252.1">
    <property type="nucleotide sequence ID" value="NZ_JARWAM010000014.1"/>
</dbReference>
<dbReference type="Gene3D" id="3.50.30.40">
    <property type="entry name" value="Ribonuclease E inhibitor RraA/RraA-like"/>
    <property type="match status" value="1"/>
</dbReference>